<feature type="domain" description="PH" evidence="7">
    <location>
        <begin position="160"/>
        <end position="317"/>
    </location>
</feature>
<dbReference type="SMART" id="SM00325">
    <property type="entry name" value="RhoGEF"/>
    <property type="match status" value="1"/>
</dbReference>
<dbReference type="Pfam" id="PF00620">
    <property type="entry name" value="RhoGAP"/>
    <property type="match status" value="1"/>
</dbReference>
<dbReference type="Gene3D" id="1.20.900.10">
    <property type="entry name" value="Dbl homology (DH) domain"/>
    <property type="match status" value="2"/>
</dbReference>
<dbReference type="FunFam" id="2.60.40.150:FF:000057">
    <property type="entry name" value="active breakpoint cluster region-related protein isoform X1"/>
    <property type="match status" value="1"/>
</dbReference>
<dbReference type="GO" id="GO:0043197">
    <property type="term" value="C:dendritic spine"/>
    <property type="evidence" value="ECO:0007669"/>
    <property type="project" value="UniProtKB-SubCell"/>
</dbReference>
<evidence type="ECO:0000259" key="8">
    <source>
        <dbReference type="PROSITE" id="PS50004"/>
    </source>
</evidence>
<dbReference type="GO" id="GO:0016020">
    <property type="term" value="C:membrane"/>
    <property type="evidence" value="ECO:0007669"/>
    <property type="project" value="TreeGrafter"/>
</dbReference>
<gene>
    <name evidence="11" type="primary">BCR</name>
</gene>
<protein>
    <recommendedName>
        <fullName evidence="13">BCR activator of RhoGEF and GTPase</fullName>
    </recommendedName>
</protein>
<evidence type="ECO:0000313" key="11">
    <source>
        <dbReference type="Ensembl" id="ENSAOCP00000032756.1"/>
    </source>
</evidence>
<evidence type="ECO:0000259" key="9">
    <source>
        <dbReference type="PROSITE" id="PS50010"/>
    </source>
</evidence>
<dbReference type="InterPro" id="IPR000198">
    <property type="entry name" value="RhoGAP_dom"/>
</dbReference>
<dbReference type="PROSITE" id="PS50004">
    <property type="entry name" value="C2"/>
    <property type="match status" value="1"/>
</dbReference>
<dbReference type="GeneTree" id="ENSGT00940000153491"/>
<proteinExistence type="predicted"/>
<dbReference type="PROSITE" id="PS50238">
    <property type="entry name" value="RHOGAP"/>
    <property type="match status" value="1"/>
</dbReference>
<sequence length="722" mass="82505">MTPGRTQLICPVCSSQPMKPLKAAATTSQPVLTVAQIETIFFKVPELYEIHKDFYDGLLPRVQQWSHHQRVGDLFQKLNLKVRSPKDCKETAKNSLEGRFVLLKYSINLNDLLKHTPTSHPDHPLLQDALRISQNFLSSINEETTPRRQSMTVKKGENRQLLKDSFMVELVEGARKLRHVFLFTDLLLCAKLKKQIGGKNQQYDSKWYIPLTDLTFQGPEETEPLTIPQVPDEELDAMKVKISHLRSEIQREKRANKGSKVIDRLRKKLSEQESLLLLTSPSMPLRLYNKNGKSYSFLISSDYERAEWKEILKEQQKKCLKTSSLTSMELQMLTSSCVKLQTVHHIPLSVNKEEDESPGLYGFLNVIVHSASGLKQSLNLYCTLEVDSFGFFSNKAKTRVYRYTTEPKWNEEFEIELEGSQTLRLLCYEKCYNKTKQNKEDGESTDRIMGKGQIPLDPQTLQGKDWQRTVIPMNGIEVKLSMKFTSREFSLKRMPSRKPMGVFGVKISTVTKRERSKVPYIVRQCLEEIERRGMEEVGIYRVSGVATDIQALKTAFDTNNKDVSVMMSEMDVNAIAGTLKLYFRELPEPLFTDELYPNFAGGITLTDSVAKESCMLNLLLSLPEPNLVTFLFLLDHLKRVAEKESINKMSLHNLATVFGPTLLRPAEKDSKIPANPTQPISMGDSWSLEVMAQVQVLLYFLQLETIPTPDSKRQSILFSTEV</sequence>
<keyword evidence="3" id="KW-0343">GTPase activation</keyword>
<evidence type="ECO:0000256" key="5">
    <source>
        <dbReference type="ARBA" id="ARBA00023018"/>
    </source>
</evidence>
<dbReference type="GO" id="GO:0030424">
    <property type="term" value="C:axon"/>
    <property type="evidence" value="ECO:0007669"/>
    <property type="project" value="UniProtKB-SubCell"/>
</dbReference>
<reference evidence="11" key="3">
    <citation type="submission" date="2025-09" db="UniProtKB">
        <authorList>
            <consortium name="Ensembl"/>
        </authorList>
    </citation>
    <scope>IDENTIFICATION</scope>
</reference>
<dbReference type="Ensembl" id="ENSAOCT00000073426.1">
    <property type="protein sequence ID" value="ENSAOCP00000032756.1"/>
    <property type="gene ID" value="ENSAOCG00000022528.2"/>
</dbReference>
<dbReference type="AlphaFoldDB" id="A0AAQ5WZG4"/>
<dbReference type="PROSITE" id="PS50003">
    <property type="entry name" value="PH_DOMAIN"/>
    <property type="match status" value="1"/>
</dbReference>
<dbReference type="InterPro" id="IPR037769">
    <property type="entry name" value="Abr/Bcr"/>
</dbReference>
<dbReference type="SUPFAM" id="SSF48065">
    <property type="entry name" value="DBL homology domain (DH-domain)"/>
    <property type="match status" value="1"/>
</dbReference>
<dbReference type="SMART" id="SM00233">
    <property type="entry name" value="PH"/>
    <property type="match status" value="1"/>
</dbReference>
<dbReference type="SUPFAM" id="SSF48350">
    <property type="entry name" value="GTPase activation domain, GAP"/>
    <property type="match status" value="1"/>
</dbReference>
<dbReference type="InterPro" id="IPR000219">
    <property type="entry name" value="DH_dom"/>
</dbReference>
<keyword evidence="12" id="KW-1185">Reference proteome</keyword>
<dbReference type="SMART" id="SM00324">
    <property type="entry name" value="RhoGAP"/>
    <property type="match status" value="1"/>
</dbReference>
<feature type="domain" description="Rho-GAP" evidence="10">
    <location>
        <begin position="505"/>
        <end position="699"/>
    </location>
</feature>
<dbReference type="GO" id="GO:0007165">
    <property type="term" value="P:signal transduction"/>
    <property type="evidence" value="ECO:0007669"/>
    <property type="project" value="InterPro"/>
</dbReference>
<dbReference type="GO" id="GO:0005085">
    <property type="term" value="F:guanyl-nucleotide exchange factor activity"/>
    <property type="evidence" value="ECO:0007669"/>
    <property type="project" value="UniProtKB-KW"/>
</dbReference>
<evidence type="ECO:0000313" key="12">
    <source>
        <dbReference type="Proteomes" id="UP001501940"/>
    </source>
</evidence>
<dbReference type="PANTHER" id="PTHR23182">
    <property type="entry name" value="BREAKPOINT CLUSTER REGION PROTEIN BCR"/>
    <property type="match status" value="1"/>
</dbReference>
<dbReference type="Gene3D" id="2.60.40.150">
    <property type="entry name" value="C2 domain"/>
    <property type="match status" value="1"/>
</dbReference>
<keyword evidence="4" id="KW-0344">Guanine-nucleotide releasing factor</keyword>
<dbReference type="InterPro" id="IPR035892">
    <property type="entry name" value="C2_domain_sf"/>
</dbReference>
<evidence type="ECO:0000256" key="2">
    <source>
        <dbReference type="ARBA" id="ARBA00004552"/>
    </source>
</evidence>
<organism evidence="11 12">
    <name type="scientific">Amphiprion ocellaris</name>
    <name type="common">Clown anemonefish</name>
    <dbReference type="NCBI Taxonomy" id="80972"/>
    <lineage>
        <taxon>Eukaryota</taxon>
        <taxon>Metazoa</taxon>
        <taxon>Chordata</taxon>
        <taxon>Craniata</taxon>
        <taxon>Vertebrata</taxon>
        <taxon>Euteleostomi</taxon>
        <taxon>Actinopterygii</taxon>
        <taxon>Neopterygii</taxon>
        <taxon>Teleostei</taxon>
        <taxon>Neoteleostei</taxon>
        <taxon>Acanthomorphata</taxon>
        <taxon>Ovalentaria</taxon>
        <taxon>Pomacentridae</taxon>
        <taxon>Amphiprion</taxon>
    </lineage>
</organism>
<dbReference type="InterPro" id="IPR035899">
    <property type="entry name" value="DBL_dom_sf"/>
</dbReference>
<dbReference type="InterPro" id="IPR001849">
    <property type="entry name" value="PH_domain"/>
</dbReference>
<evidence type="ECO:0000256" key="6">
    <source>
        <dbReference type="ARBA" id="ARBA00023273"/>
    </source>
</evidence>
<dbReference type="SUPFAM" id="SSF49562">
    <property type="entry name" value="C2 domain (Calcium/lipid-binding domain, CaLB)"/>
    <property type="match status" value="1"/>
</dbReference>
<keyword evidence="6" id="KW-0966">Cell projection</keyword>
<name>A0AAQ5WZG4_AMPOC</name>
<dbReference type="CDD" id="cd04387">
    <property type="entry name" value="RhoGAP_Bcr"/>
    <property type="match status" value="1"/>
</dbReference>
<evidence type="ECO:0000256" key="3">
    <source>
        <dbReference type="ARBA" id="ARBA00022468"/>
    </source>
</evidence>
<feature type="domain" description="DH" evidence="9">
    <location>
        <begin position="102"/>
        <end position="143"/>
    </location>
</feature>
<reference evidence="11" key="2">
    <citation type="submission" date="2025-08" db="UniProtKB">
        <authorList>
            <consortium name="Ensembl"/>
        </authorList>
    </citation>
    <scope>IDENTIFICATION</scope>
</reference>
<dbReference type="InterPro" id="IPR008936">
    <property type="entry name" value="Rho_GTPase_activation_prot"/>
</dbReference>
<dbReference type="PROSITE" id="PS50010">
    <property type="entry name" value="DH_2"/>
    <property type="match status" value="1"/>
</dbReference>
<dbReference type="Pfam" id="PF19057">
    <property type="entry name" value="PH_19"/>
    <property type="match status" value="1"/>
</dbReference>
<dbReference type="Pfam" id="PF00621">
    <property type="entry name" value="RhoGEF"/>
    <property type="match status" value="1"/>
</dbReference>
<dbReference type="Gene3D" id="2.30.29.30">
    <property type="entry name" value="Pleckstrin-homology domain (PH domain)/Phosphotyrosine-binding domain (PTB)"/>
    <property type="match status" value="1"/>
</dbReference>
<comment type="subcellular location">
    <subcellularLocation>
        <location evidence="1">Cell projection</location>
        <location evidence="1">Axon</location>
    </subcellularLocation>
    <subcellularLocation>
        <location evidence="2">Cell projection</location>
        <location evidence="2">Dendritic spine</location>
    </subcellularLocation>
</comment>
<dbReference type="PANTHER" id="PTHR23182:SF3">
    <property type="entry name" value="BREAKPOINT CLUSTER REGION PROTEIN"/>
    <property type="match status" value="1"/>
</dbReference>
<dbReference type="FunFam" id="1.10.555.10:FF:000004">
    <property type="entry name" value="active breakpoint cluster region-related protein-like"/>
    <property type="match status" value="1"/>
</dbReference>
<dbReference type="InterPro" id="IPR000008">
    <property type="entry name" value="C2_dom"/>
</dbReference>
<accession>A0AAQ5WZG4</accession>
<evidence type="ECO:0000256" key="4">
    <source>
        <dbReference type="ARBA" id="ARBA00022658"/>
    </source>
</evidence>
<dbReference type="InterPro" id="IPR011993">
    <property type="entry name" value="PH-like_dom_sf"/>
</dbReference>
<dbReference type="SMART" id="SM00239">
    <property type="entry name" value="C2"/>
    <property type="match status" value="1"/>
</dbReference>
<dbReference type="Proteomes" id="UP001501940">
    <property type="component" value="Chromosome 17"/>
</dbReference>
<dbReference type="SUPFAM" id="SSF50729">
    <property type="entry name" value="PH domain-like"/>
    <property type="match status" value="1"/>
</dbReference>
<dbReference type="GO" id="GO:0005096">
    <property type="term" value="F:GTPase activator activity"/>
    <property type="evidence" value="ECO:0007669"/>
    <property type="project" value="UniProtKB-KW"/>
</dbReference>
<dbReference type="Gene3D" id="1.10.555.10">
    <property type="entry name" value="Rho GTPase activation protein"/>
    <property type="match status" value="1"/>
</dbReference>
<dbReference type="Pfam" id="PF00168">
    <property type="entry name" value="C2"/>
    <property type="match status" value="1"/>
</dbReference>
<keyword evidence="5" id="KW-0770">Synapse</keyword>
<evidence type="ECO:0008006" key="13">
    <source>
        <dbReference type="Google" id="ProtNLM"/>
    </source>
</evidence>
<evidence type="ECO:0000259" key="10">
    <source>
        <dbReference type="PROSITE" id="PS50238"/>
    </source>
</evidence>
<feature type="domain" description="C2" evidence="8">
    <location>
        <begin position="344"/>
        <end position="471"/>
    </location>
</feature>
<reference evidence="11 12" key="1">
    <citation type="submission" date="2022-01" db="EMBL/GenBank/DDBJ databases">
        <title>A chromosome-scale genome assembly of the false clownfish, Amphiprion ocellaris.</title>
        <authorList>
            <person name="Ryu T."/>
        </authorList>
    </citation>
    <scope>NUCLEOTIDE SEQUENCE [LARGE SCALE GENOMIC DNA]</scope>
</reference>
<dbReference type="CDD" id="cd08686">
    <property type="entry name" value="C2_ABR"/>
    <property type="match status" value="1"/>
</dbReference>
<evidence type="ECO:0000256" key="1">
    <source>
        <dbReference type="ARBA" id="ARBA00004489"/>
    </source>
</evidence>
<evidence type="ECO:0000259" key="7">
    <source>
        <dbReference type="PROSITE" id="PS50003"/>
    </source>
</evidence>